<dbReference type="InterPro" id="IPR005855">
    <property type="entry name" value="GFAT"/>
</dbReference>
<evidence type="ECO:0000259" key="12">
    <source>
        <dbReference type="PROSITE" id="PS51464"/>
    </source>
</evidence>
<dbReference type="Pfam" id="PF01380">
    <property type="entry name" value="SIS"/>
    <property type="match status" value="2"/>
</dbReference>
<protein>
    <recommendedName>
        <fullName evidence="4 10">Glutamine--fructose-6-phosphate aminotransferase [isomerizing]</fullName>
        <ecNumber evidence="3 10">2.6.1.16</ecNumber>
    </recommendedName>
    <alternativeName>
        <fullName evidence="10">D-fructose-6-phosphate amidotransferase</fullName>
    </alternativeName>
    <alternativeName>
        <fullName evidence="10">GFAT</fullName>
    </alternativeName>
    <alternativeName>
        <fullName evidence="10">Glucosamine-6-phosphate synthase</fullName>
    </alternativeName>
    <alternativeName>
        <fullName evidence="10">Hexosephosphate aminotransferase</fullName>
    </alternativeName>
    <alternativeName>
        <fullName evidence="10">L-glutamine--D-fructose-6-phosphate amidotransferase</fullName>
    </alternativeName>
</protein>
<feature type="initiator methionine" description="Removed" evidence="10">
    <location>
        <position position="1"/>
    </location>
</feature>
<evidence type="ECO:0000256" key="8">
    <source>
        <dbReference type="ARBA" id="ARBA00022737"/>
    </source>
</evidence>
<dbReference type="GO" id="GO:0005829">
    <property type="term" value="C:cytosol"/>
    <property type="evidence" value="ECO:0007669"/>
    <property type="project" value="TreeGrafter"/>
</dbReference>
<evidence type="ECO:0000313" key="14">
    <source>
        <dbReference type="Proteomes" id="UP000297454"/>
    </source>
</evidence>
<comment type="caution">
    <text evidence="13">The sequence shown here is derived from an EMBL/GenBank/DDBJ whole genome shotgun (WGS) entry which is preliminary data.</text>
</comment>
<accession>A0A4R9C3J9</accession>
<dbReference type="GeneID" id="97030159"/>
<dbReference type="FunFam" id="3.60.20.10:FF:000006">
    <property type="entry name" value="Glutamine--fructose-6-phosphate aminotransferase [isomerizing]"/>
    <property type="match status" value="1"/>
</dbReference>
<dbReference type="HAMAP" id="MF_00164">
    <property type="entry name" value="GlmS"/>
    <property type="match status" value="1"/>
</dbReference>
<name>A0A4R9C3J9_9FIRM</name>
<evidence type="ECO:0000256" key="5">
    <source>
        <dbReference type="ARBA" id="ARBA00022490"/>
    </source>
</evidence>
<comment type="subcellular location">
    <subcellularLocation>
        <location evidence="2 10">Cytoplasm</location>
    </subcellularLocation>
</comment>
<dbReference type="CDD" id="cd05009">
    <property type="entry name" value="SIS_GlmS_GlmD_2"/>
    <property type="match status" value="1"/>
</dbReference>
<dbReference type="NCBIfam" id="NF001484">
    <property type="entry name" value="PRK00331.1"/>
    <property type="match status" value="1"/>
</dbReference>
<dbReference type="GO" id="GO:0006487">
    <property type="term" value="P:protein N-linked glycosylation"/>
    <property type="evidence" value="ECO:0007669"/>
    <property type="project" value="TreeGrafter"/>
</dbReference>
<dbReference type="Pfam" id="PF13522">
    <property type="entry name" value="GATase_6"/>
    <property type="match status" value="1"/>
</dbReference>
<evidence type="ECO:0000256" key="10">
    <source>
        <dbReference type="HAMAP-Rule" id="MF_00164"/>
    </source>
</evidence>
<keyword evidence="14" id="KW-1185">Reference proteome</keyword>
<keyword evidence="7 10" id="KW-0808">Transferase</keyword>
<dbReference type="GO" id="GO:0097367">
    <property type="term" value="F:carbohydrate derivative binding"/>
    <property type="evidence" value="ECO:0007669"/>
    <property type="project" value="InterPro"/>
</dbReference>
<dbReference type="GO" id="GO:0006002">
    <property type="term" value="P:fructose 6-phosphate metabolic process"/>
    <property type="evidence" value="ECO:0007669"/>
    <property type="project" value="TreeGrafter"/>
</dbReference>
<dbReference type="Gene3D" id="3.40.50.10490">
    <property type="entry name" value="Glucose-6-phosphate isomerase like protein, domain 1"/>
    <property type="match status" value="2"/>
</dbReference>
<dbReference type="PANTHER" id="PTHR10937">
    <property type="entry name" value="GLUCOSAMINE--FRUCTOSE-6-PHOSPHATE AMINOTRANSFERASE, ISOMERIZING"/>
    <property type="match status" value="1"/>
</dbReference>
<dbReference type="InterPro" id="IPR046348">
    <property type="entry name" value="SIS_dom_sf"/>
</dbReference>
<evidence type="ECO:0000256" key="2">
    <source>
        <dbReference type="ARBA" id="ARBA00004496"/>
    </source>
</evidence>
<evidence type="ECO:0000259" key="11">
    <source>
        <dbReference type="PROSITE" id="PS51278"/>
    </source>
</evidence>
<dbReference type="FunFam" id="3.40.50.10490:FF:000001">
    <property type="entry name" value="Glutamine--fructose-6-phosphate aminotransferase [isomerizing]"/>
    <property type="match status" value="1"/>
</dbReference>
<feature type="domain" description="Glutamine amidotransferase type-2" evidence="11">
    <location>
        <begin position="2"/>
        <end position="217"/>
    </location>
</feature>
<reference evidence="13 14" key="1">
    <citation type="submission" date="2019-01" db="EMBL/GenBank/DDBJ databases">
        <title>Draft Genome Sequences of Helcococcus ovis Strains Isolated from the Uterus and Vagina of Dairy Cows with Metritis.</title>
        <authorList>
            <person name="Cunha F."/>
            <person name="Jeon S.J."/>
            <person name="Kutzer P."/>
            <person name="Galvao K.N."/>
        </authorList>
    </citation>
    <scope>NUCLEOTIDE SEQUENCE [LARGE SCALE GENOMIC DNA]</scope>
    <source>
        <strain evidence="13 14">KG-37</strain>
    </source>
</reference>
<dbReference type="InterPro" id="IPR017932">
    <property type="entry name" value="GATase_2_dom"/>
</dbReference>
<proteinExistence type="inferred from homology"/>
<dbReference type="NCBIfam" id="TIGR01135">
    <property type="entry name" value="glmS"/>
    <property type="match status" value="1"/>
</dbReference>
<comment type="subunit">
    <text evidence="10">Homodimer.</text>
</comment>
<sequence length="607" mass="67716">MCGIVGYCGNKNATEVVLRGLEKLEYRGYDSAGISVIENATLKTFKKVGKLSNLVNYLKNNPLEGNVGIGHTRWATHGIPSEINAHPHLNKNGTISVVHNGIIENYEKLKEKLVLEGYEFKSETDTEVIAHLVDKYYEGDLVEAVAQTVKILEGAYAICVVCEDNSDELVAVRNKSPLLLGVSDKNNMVASDAASIVEYTQDVIYLDDKEIVYLKNEEKPVIYDFDLNELNKEISKIDWNLEDASKEGFDHYMMKEISEQESIVSNTLNRLVKEYNIKLGEHTFTKEEFEQFDNIYITSCGTALHAGQVGKYLIEKFVEIPVRDEIASEFAYSKPFINDKSLVIVVSQSGETADTLNAIRLSKKLGAKIYAITNVVGSTIAREADKVLYCHAGPEISVASTKAYISQVTNFYLFTLDWAYKIGKISEKQKNEVLDELLKASKVIEKLLSNNESYKNIANKIINDESVYFIGRGVDYITSKEASLKLKEISYIHSESFPAGELKHGTIALIENGTKVFVLSTQDNLIDKMISNIQEISARGAEVYTIGFDNSELKKNSKIFIEIPKISDLVAPLVSVVPLQIIAYYTALLKGNDVDKPRNLAKSVTVE</sequence>
<feature type="active site" description="Nucleophile; for GATase activity" evidence="10">
    <location>
        <position position="2"/>
    </location>
</feature>
<gene>
    <name evidence="10 13" type="primary">glmS</name>
    <name evidence="13" type="ORF">EQF91_02320</name>
</gene>
<dbReference type="InterPro" id="IPR001347">
    <property type="entry name" value="SIS_dom"/>
</dbReference>
<feature type="domain" description="SIS" evidence="12">
    <location>
        <begin position="457"/>
        <end position="597"/>
    </location>
</feature>
<comment type="catalytic activity">
    <reaction evidence="1 10">
        <text>D-fructose 6-phosphate + L-glutamine = D-glucosamine 6-phosphate + L-glutamate</text>
        <dbReference type="Rhea" id="RHEA:13237"/>
        <dbReference type="ChEBI" id="CHEBI:29985"/>
        <dbReference type="ChEBI" id="CHEBI:58359"/>
        <dbReference type="ChEBI" id="CHEBI:58725"/>
        <dbReference type="ChEBI" id="CHEBI:61527"/>
        <dbReference type="EC" id="2.6.1.16"/>
    </reaction>
</comment>
<dbReference type="EC" id="2.6.1.16" evidence="3 10"/>
<evidence type="ECO:0000256" key="7">
    <source>
        <dbReference type="ARBA" id="ARBA00022679"/>
    </source>
</evidence>
<dbReference type="AlphaFoldDB" id="A0A4R9C3J9"/>
<keyword evidence="6 10" id="KW-0032">Aminotransferase</keyword>
<dbReference type="GO" id="GO:0006047">
    <property type="term" value="P:UDP-N-acetylglucosamine metabolic process"/>
    <property type="evidence" value="ECO:0007669"/>
    <property type="project" value="TreeGrafter"/>
</dbReference>
<dbReference type="EMBL" id="SCFR01000005">
    <property type="protein sequence ID" value="TFF66981.1"/>
    <property type="molecule type" value="Genomic_DNA"/>
</dbReference>
<dbReference type="SUPFAM" id="SSF56235">
    <property type="entry name" value="N-terminal nucleophile aminohydrolases (Ntn hydrolases)"/>
    <property type="match status" value="1"/>
</dbReference>
<dbReference type="Proteomes" id="UP000297454">
    <property type="component" value="Unassembled WGS sequence"/>
</dbReference>
<dbReference type="PROSITE" id="PS51464">
    <property type="entry name" value="SIS"/>
    <property type="match status" value="2"/>
</dbReference>
<evidence type="ECO:0000256" key="9">
    <source>
        <dbReference type="ARBA" id="ARBA00022962"/>
    </source>
</evidence>
<dbReference type="InterPro" id="IPR029055">
    <property type="entry name" value="Ntn_hydrolases_N"/>
</dbReference>
<dbReference type="Gene3D" id="3.60.20.10">
    <property type="entry name" value="Glutamine Phosphoribosylpyrophosphate, subunit 1, domain 1"/>
    <property type="match status" value="1"/>
</dbReference>
<dbReference type="CDD" id="cd05008">
    <property type="entry name" value="SIS_GlmS_GlmD_1"/>
    <property type="match status" value="1"/>
</dbReference>
<dbReference type="GO" id="GO:0005975">
    <property type="term" value="P:carbohydrate metabolic process"/>
    <property type="evidence" value="ECO:0007669"/>
    <property type="project" value="UniProtKB-UniRule"/>
</dbReference>
<dbReference type="GO" id="GO:0004360">
    <property type="term" value="F:glutamine-fructose-6-phosphate transaminase (isomerizing) activity"/>
    <property type="evidence" value="ECO:0007669"/>
    <property type="project" value="UniProtKB-UniRule"/>
</dbReference>
<evidence type="ECO:0000256" key="6">
    <source>
        <dbReference type="ARBA" id="ARBA00022576"/>
    </source>
</evidence>
<evidence type="ECO:0000256" key="3">
    <source>
        <dbReference type="ARBA" id="ARBA00012916"/>
    </source>
</evidence>
<dbReference type="CDD" id="cd00714">
    <property type="entry name" value="GFAT"/>
    <property type="match status" value="1"/>
</dbReference>
<dbReference type="RefSeq" id="WP_134711320.1">
    <property type="nucleotide sequence ID" value="NZ_CP119081.1"/>
</dbReference>
<comment type="function">
    <text evidence="10">Catalyzes the first step in hexosamine metabolism, converting fructose-6P into glucosamine-6P using glutamine as a nitrogen source.</text>
</comment>
<feature type="domain" description="SIS" evidence="12">
    <location>
        <begin position="285"/>
        <end position="424"/>
    </location>
</feature>
<feature type="active site" description="For Fru-6P isomerization activity" evidence="10">
    <location>
        <position position="602"/>
    </location>
</feature>
<evidence type="ECO:0000256" key="4">
    <source>
        <dbReference type="ARBA" id="ARBA00016090"/>
    </source>
</evidence>
<dbReference type="PANTHER" id="PTHR10937:SF0">
    <property type="entry name" value="GLUTAMINE--FRUCTOSE-6-PHOSPHATE TRANSAMINASE (ISOMERIZING)"/>
    <property type="match status" value="1"/>
</dbReference>
<dbReference type="InterPro" id="IPR035490">
    <property type="entry name" value="GlmS/FrlB_SIS"/>
</dbReference>
<evidence type="ECO:0000256" key="1">
    <source>
        <dbReference type="ARBA" id="ARBA00001031"/>
    </source>
</evidence>
<dbReference type="SUPFAM" id="SSF53697">
    <property type="entry name" value="SIS domain"/>
    <property type="match status" value="1"/>
</dbReference>
<organism evidence="13 14">
    <name type="scientific">Helcococcus ovis</name>
    <dbReference type="NCBI Taxonomy" id="72026"/>
    <lineage>
        <taxon>Bacteria</taxon>
        <taxon>Bacillati</taxon>
        <taxon>Bacillota</taxon>
        <taxon>Tissierellia</taxon>
        <taxon>Tissierellales</taxon>
        <taxon>Peptoniphilaceae</taxon>
        <taxon>Helcococcus</taxon>
    </lineage>
</organism>
<dbReference type="InterPro" id="IPR035466">
    <property type="entry name" value="GlmS/AgaS_SIS"/>
</dbReference>
<keyword evidence="8" id="KW-0677">Repeat</keyword>
<dbReference type="OrthoDB" id="106547at2"/>
<keyword evidence="5 10" id="KW-0963">Cytoplasm</keyword>
<dbReference type="PROSITE" id="PS51278">
    <property type="entry name" value="GATASE_TYPE_2"/>
    <property type="match status" value="1"/>
</dbReference>
<keyword evidence="9" id="KW-0315">Glutamine amidotransferase</keyword>
<evidence type="ECO:0000313" key="13">
    <source>
        <dbReference type="EMBL" id="TFF66981.1"/>
    </source>
</evidence>
<dbReference type="InterPro" id="IPR047084">
    <property type="entry name" value="GFAT_N"/>
</dbReference>